<dbReference type="EMBL" id="CP086716">
    <property type="protein sequence ID" value="WOO80866.1"/>
    <property type="molecule type" value="Genomic_DNA"/>
</dbReference>
<keyword evidence="3" id="KW-1185">Reference proteome</keyword>
<protein>
    <recommendedName>
        <fullName evidence="4">F-box domain-containing protein</fullName>
    </recommendedName>
</protein>
<evidence type="ECO:0000313" key="2">
    <source>
        <dbReference type="EMBL" id="WOO80866.1"/>
    </source>
</evidence>
<feature type="compositionally biased region" description="Acidic residues" evidence="1">
    <location>
        <begin position="131"/>
        <end position="162"/>
    </location>
</feature>
<evidence type="ECO:0000313" key="3">
    <source>
        <dbReference type="Proteomes" id="UP000827549"/>
    </source>
</evidence>
<reference evidence="2" key="1">
    <citation type="submission" date="2023-10" db="EMBL/GenBank/DDBJ databases">
        <authorList>
            <person name="Noh H."/>
        </authorList>
    </citation>
    <scope>NUCLEOTIDE SEQUENCE</scope>
    <source>
        <strain evidence="2">DUCC4014</strain>
    </source>
</reference>
<accession>A0AAF0YAK8</accession>
<dbReference type="CDD" id="cd09917">
    <property type="entry name" value="F-box_SF"/>
    <property type="match status" value="1"/>
</dbReference>
<sequence length="399" mass="44236">MGAVADVLSSPGHPEVVERILEFLDHRSILSAGATCVNINDVVIGSSRLQYILRRALYALPSTYAQFAPRIPTGTLVDRLSDTQRRWDRLEPKRVDIVEHDHEMFKAIATQGVLVVAHYIQRDKPWHEDYATSEEDDNEDDPEGWDEDMDSADSDEDEDDMGSVDGEVPAIDVNDVGVPMDDGAEDWETDDSVQGVDDDDLDDMMFGNGGWSTGSDDSDSDDDDDEDAIAVSKSWTVYDVGLLRDADPAVKFKDAVPHWTFKTNKAFRKIAASRNGNVVAVSTLDIEDTLDDQERPTGARIVSTIYFYVLVPDTPGGSSEPLDAIPHPVNDMIQWITYSTTPVITPGVATPWAAHPYWFDINFGKNNTIAATSMREAEKAKVWRWTTGELLSASVTEMM</sequence>
<evidence type="ECO:0008006" key="4">
    <source>
        <dbReference type="Google" id="ProtNLM"/>
    </source>
</evidence>
<name>A0AAF0YAK8_9TREE</name>
<organism evidence="2 3">
    <name type="scientific">Vanrija pseudolonga</name>
    <dbReference type="NCBI Taxonomy" id="143232"/>
    <lineage>
        <taxon>Eukaryota</taxon>
        <taxon>Fungi</taxon>
        <taxon>Dikarya</taxon>
        <taxon>Basidiomycota</taxon>
        <taxon>Agaricomycotina</taxon>
        <taxon>Tremellomycetes</taxon>
        <taxon>Trichosporonales</taxon>
        <taxon>Trichosporonaceae</taxon>
        <taxon>Vanrija</taxon>
    </lineage>
</organism>
<feature type="compositionally biased region" description="Acidic residues" evidence="1">
    <location>
        <begin position="216"/>
        <end position="226"/>
    </location>
</feature>
<proteinExistence type="predicted"/>
<dbReference type="AlphaFoldDB" id="A0AAF0YAK8"/>
<evidence type="ECO:0000256" key="1">
    <source>
        <dbReference type="SAM" id="MobiDB-lite"/>
    </source>
</evidence>
<dbReference type="Proteomes" id="UP000827549">
    <property type="component" value="Chromosome 3"/>
</dbReference>
<feature type="region of interest" description="Disordered" evidence="1">
    <location>
        <begin position="127"/>
        <end position="226"/>
    </location>
</feature>
<dbReference type="RefSeq" id="XP_062626898.1">
    <property type="nucleotide sequence ID" value="XM_062770914.1"/>
</dbReference>
<dbReference type="GeneID" id="87807631"/>
<gene>
    <name evidence="2" type="ORF">LOC62_03G004393</name>
</gene>
<feature type="compositionally biased region" description="Acidic residues" evidence="1">
    <location>
        <begin position="182"/>
        <end position="203"/>
    </location>
</feature>